<dbReference type="OrthoDB" id="10675375at2759"/>
<dbReference type="EMBL" id="JAGTXO010000024">
    <property type="protein sequence ID" value="KAG8461666.1"/>
    <property type="molecule type" value="Genomic_DNA"/>
</dbReference>
<evidence type="ECO:0000256" key="1">
    <source>
        <dbReference type="SAM" id="MobiDB-lite"/>
    </source>
</evidence>
<dbReference type="Proteomes" id="UP000751190">
    <property type="component" value="Unassembled WGS sequence"/>
</dbReference>
<protein>
    <submittedName>
        <fullName evidence="2">Uncharacterized protein</fullName>
    </submittedName>
</protein>
<proteinExistence type="predicted"/>
<evidence type="ECO:0000313" key="3">
    <source>
        <dbReference type="Proteomes" id="UP000751190"/>
    </source>
</evidence>
<organism evidence="2 3">
    <name type="scientific">Diacronema lutheri</name>
    <name type="common">Unicellular marine alga</name>
    <name type="synonym">Monochrysis lutheri</name>
    <dbReference type="NCBI Taxonomy" id="2081491"/>
    <lineage>
        <taxon>Eukaryota</taxon>
        <taxon>Haptista</taxon>
        <taxon>Haptophyta</taxon>
        <taxon>Pavlovophyceae</taxon>
        <taxon>Pavlovales</taxon>
        <taxon>Pavlovaceae</taxon>
        <taxon>Diacronema</taxon>
    </lineage>
</organism>
<sequence>MDDTASAPFEVPDLEIDKENARTLGELARASGASSAGNPPGRRWHGAAAGTPADWLDEKRSLQKTIRAQAVRMAEIMRMNDHVLHKLAAREQSASVAGAGEHFASEMGVMRPALCQAQAGLNSTGAQVLSARRELQGELRARAPEHAARRTERVEMEAAAADAHEAHFEAETVALRALAAALEAEVDAARIRHAALEVELGDAQTYGTEAAAELCALRERAAKLEAALAAAISLSAKFEADADEQSARADALAQRLADTAVPHDRTECDRAGGRGFAVVGGLSALAALCALVRMRQLAQQ</sequence>
<evidence type="ECO:0000313" key="2">
    <source>
        <dbReference type="EMBL" id="KAG8461666.1"/>
    </source>
</evidence>
<reference evidence="2" key="1">
    <citation type="submission" date="2021-05" db="EMBL/GenBank/DDBJ databases">
        <title>The genome of the haptophyte Pavlova lutheri (Diacronema luteri, Pavlovales) - a model for lipid biosynthesis in eukaryotic algae.</title>
        <authorList>
            <person name="Hulatt C.J."/>
            <person name="Posewitz M.C."/>
        </authorList>
    </citation>
    <scope>NUCLEOTIDE SEQUENCE</scope>
    <source>
        <strain evidence="2">NIVA-4/92</strain>
    </source>
</reference>
<feature type="region of interest" description="Disordered" evidence="1">
    <location>
        <begin position="29"/>
        <end position="50"/>
    </location>
</feature>
<gene>
    <name evidence="2" type="ORF">KFE25_001284</name>
</gene>
<keyword evidence="3" id="KW-1185">Reference proteome</keyword>
<dbReference type="AlphaFoldDB" id="A0A8J5X5R4"/>
<name>A0A8J5X5R4_DIALT</name>
<accession>A0A8J5X5R4</accession>
<comment type="caution">
    <text evidence="2">The sequence shown here is derived from an EMBL/GenBank/DDBJ whole genome shotgun (WGS) entry which is preliminary data.</text>
</comment>